<name>A0A0A9HSB0_ARUDO</name>
<proteinExistence type="predicted"/>
<organism evidence="1">
    <name type="scientific">Arundo donax</name>
    <name type="common">Giant reed</name>
    <name type="synonym">Donax arundinaceus</name>
    <dbReference type="NCBI Taxonomy" id="35708"/>
    <lineage>
        <taxon>Eukaryota</taxon>
        <taxon>Viridiplantae</taxon>
        <taxon>Streptophyta</taxon>
        <taxon>Embryophyta</taxon>
        <taxon>Tracheophyta</taxon>
        <taxon>Spermatophyta</taxon>
        <taxon>Magnoliopsida</taxon>
        <taxon>Liliopsida</taxon>
        <taxon>Poales</taxon>
        <taxon>Poaceae</taxon>
        <taxon>PACMAD clade</taxon>
        <taxon>Arundinoideae</taxon>
        <taxon>Arundineae</taxon>
        <taxon>Arundo</taxon>
    </lineage>
</organism>
<reference evidence="1" key="2">
    <citation type="journal article" date="2015" name="Data Brief">
        <title>Shoot transcriptome of the giant reed, Arundo donax.</title>
        <authorList>
            <person name="Barrero R.A."/>
            <person name="Guerrero F.D."/>
            <person name="Moolhuijzen P."/>
            <person name="Goolsby J.A."/>
            <person name="Tidwell J."/>
            <person name="Bellgard S.E."/>
            <person name="Bellgard M.I."/>
        </authorList>
    </citation>
    <scope>NUCLEOTIDE SEQUENCE</scope>
    <source>
        <tissue evidence="1">Shoot tissue taken approximately 20 cm above the soil surface</tissue>
    </source>
</reference>
<sequence length="42" mass="4840">MSSKIRSTLPHAFQLLTLDNIWFLDMSKTSYLKVPKSSNRAL</sequence>
<protein>
    <submittedName>
        <fullName evidence="1">Uncharacterized protein</fullName>
    </submittedName>
</protein>
<reference evidence="1" key="1">
    <citation type="submission" date="2014-09" db="EMBL/GenBank/DDBJ databases">
        <authorList>
            <person name="Magalhaes I.L.F."/>
            <person name="Oliveira U."/>
            <person name="Santos F.R."/>
            <person name="Vidigal T.H.D.A."/>
            <person name="Brescovit A.D."/>
            <person name="Santos A.J."/>
        </authorList>
    </citation>
    <scope>NUCLEOTIDE SEQUENCE</scope>
    <source>
        <tissue evidence="1">Shoot tissue taken approximately 20 cm above the soil surface</tissue>
    </source>
</reference>
<dbReference type="EMBL" id="GBRH01159197">
    <property type="protein sequence ID" value="JAE38699.1"/>
    <property type="molecule type" value="Transcribed_RNA"/>
</dbReference>
<evidence type="ECO:0000313" key="1">
    <source>
        <dbReference type="EMBL" id="JAE38699.1"/>
    </source>
</evidence>
<accession>A0A0A9HSB0</accession>
<dbReference type="AlphaFoldDB" id="A0A0A9HSB0"/>